<sequence>MMMAPYPTGTATAPIPPEWYPANEHRSNLVTAPGKRKADDELESQSNISSQFKKLRLNHAIPSQTFPQSAPPSSAGVSFRPLIANTDARPAIQAPVEASHLDTHSPAFFSQARAQEDQNAVITSGLPTLQDSEFMTVDETPHRVIITNLAHEIAQIEADEAAASQTVFLPDIDKKVSAIPQRFLQSHPPQNASPPLTLNTNTALVLYRDPTSITVPEEEDAVRKAIIAARTRAREKQAAEQRERDREGQEPLHGTRQGQGQNQDMVFDDAMTDHSSYRDRDEDLDAMDIE</sequence>
<feature type="region of interest" description="Disordered" evidence="1">
    <location>
        <begin position="233"/>
        <end position="290"/>
    </location>
</feature>
<dbReference type="GeneID" id="25326754"/>
<accession>A0A0D2D174</accession>
<evidence type="ECO:0000313" key="2">
    <source>
        <dbReference type="EMBL" id="KIW56167.1"/>
    </source>
</evidence>
<reference evidence="2 3" key="1">
    <citation type="submission" date="2015-01" db="EMBL/GenBank/DDBJ databases">
        <title>The Genome Sequence of Exophiala xenobiotica CBS118157.</title>
        <authorList>
            <consortium name="The Broad Institute Genomics Platform"/>
            <person name="Cuomo C."/>
            <person name="de Hoog S."/>
            <person name="Gorbushina A."/>
            <person name="Stielow B."/>
            <person name="Teixiera M."/>
            <person name="Abouelleil A."/>
            <person name="Chapman S.B."/>
            <person name="Priest M."/>
            <person name="Young S.K."/>
            <person name="Wortman J."/>
            <person name="Nusbaum C."/>
            <person name="Birren B."/>
        </authorList>
    </citation>
    <scope>NUCLEOTIDE SEQUENCE [LARGE SCALE GENOMIC DNA]</scope>
    <source>
        <strain evidence="2 3">CBS 118157</strain>
    </source>
</reference>
<name>A0A0D2D174_9EURO</name>
<feature type="compositionally biased region" description="Basic and acidic residues" evidence="1">
    <location>
        <begin position="271"/>
        <end position="281"/>
    </location>
</feature>
<gene>
    <name evidence="2" type="ORF">PV05_04846</name>
</gene>
<dbReference type="Pfam" id="PF20354">
    <property type="entry name" value="DUF6649"/>
    <property type="match status" value="1"/>
</dbReference>
<keyword evidence="3" id="KW-1185">Reference proteome</keyword>
<dbReference type="EMBL" id="KN847319">
    <property type="protein sequence ID" value="KIW56167.1"/>
    <property type="molecule type" value="Genomic_DNA"/>
</dbReference>
<feature type="compositionally biased region" description="Basic and acidic residues" evidence="1">
    <location>
        <begin position="233"/>
        <end position="250"/>
    </location>
</feature>
<dbReference type="RefSeq" id="XP_013316751.1">
    <property type="nucleotide sequence ID" value="XM_013461297.1"/>
</dbReference>
<evidence type="ECO:0000313" key="3">
    <source>
        <dbReference type="Proteomes" id="UP000054342"/>
    </source>
</evidence>
<protein>
    <submittedName>
        <fullName evidence="2">Uncharacterized protein</fullName>
    </submittedName>
</protein>
<dbReference type="OrthoDB" id="5345504at2759"/>
<organism evidence="2 3">
    <name type="scientific">Exophiala xenobiotica</name>
    <dbReference type="NCBI Taxonomy" id="348802"/>
    <lineage>
        <taxon>Eukaryota</taxon>
        <taxon>Fungi</taxon>
        <taxon>Dikarya</taxon>
        <taxon>Ascomycota</taxon>
        <taxon>Pezizomycotina</taxon>
        <taxon>Eurotiomycetes</taxon>
        <taxon>Chaetothyriomycetidae</taxon>
        <taxon>Chaetothyriales</taxon>
        <taxon>Herpotrichiellaceae</taxon>
        <taxon>Exophiala</taxon>
    </lineage>
</organism>
<dbReference type="HOGENOM" id="CLU_059580_0_0_1"/>
<dbReference type="STRING" id="348802.A0A0D2D174"/>
<proteinExistence type="predicted"/>
<feature type="region of interest" description="Disordered" evidence="1">
    <location>
        <begin position="1"/>
        <end position="22"/>
    </location>
</feature>
<dbReference type="InterPro" id="IPR046591">
    <property type="entry name" value="DUF6649"/>
</dbReference>
<evidence type="ECO:0000256" key="1">
    <source>
        <dbReference type="SAM" id="MobiDB-lite"/>
    </source>
</evidence>
<dbReference type="Proteomes" id="UP000054342">
    <property type="component" value="Unassembled WGS sequence"/>
</dbReference>
<dbReference type="AlphaFoldDB" id="A0A0D2D174"/>